<evidence type="ECO:0000313" key="13">
    <source>
        <dbReference type="Proteomes" id="UP000478008"/>
    </source>
</evidence>
<proteinExistence type="inferred from homology"/>
<evidence type="ECO:0000256" key="6">
    <source>
        <dbReference type="ARBA" id="ARBA00023187"/>
    </source>
</evidence>
<evidence type="ECO:0000256" key="4">
    <source>
        <dbReference type="ARBA" id="ARBA00022728"/>
    </source>
</evidence>
<keyword evidence="8" id="KW-0687">Ribonucleoprotein</keyword>
<dbReference type="PROSITE" id="PS52002">
    <property type="entry name" value="SM"/>
    <property type="match status" value="1"/>
</dbReference>
<comment type="subcellular location">
    <subcellularLocation>
        <location evidence="1">Nucleus</location>
    </subcellularLocation>
</comment>
<dbReference type="InterPro" id="IPR044641">
    <property type="entry name" value="Lsm7/SmG-like"/>
</dbReference>
<feature type="compositionally biased region" description="Polar residues" evidence="9">
    <location>
        <begin position="8"/>
        <end position="23"/>
    </location>
</feature>
<dbReference type="InterPro" id="IPR001163">
    <property type="entry name" value="Sm_dom_euk/arc"/>
</dbReference>
<dbReference type="PANTHER" id="PTHR10553">
    <property type="entry name" value="SMALL NUCLEAR RIBONUCLEOPROTEIN"/>
    <property type="match status" value="1"/>
</dbReference>
<reference evidence="11 14" key="2">
    <citation type="journal article" date="2020" name="Appl. Microbiol. Biotechnol.">
        <title>Targeted gene deletion in Brettanomyces bruxellensis with an expression-free CRISPR-Cas9 system.</title>
        <authorList>
            <person name="Varela C."/>
            <person name="Bartel C."/>
            <person name="Onetto C."/>
            <person name="Borneman A."/>
        </authorList>
    </citation>
    <scope>NUCLEOTIDE SEQUENCE [LARGE SCALE GENOMIC DNA]</scope>
    <source>
        <strain evidence="11 14">AWRI1613</strain>
    </source>
</reference>
<evidence type="ECO:0000256" key="1">
    <source>
        <dbReference type="ARBA" id="ARBA00004123"/>
    </source>
</evidence>
<evidence type="ECO:0000256" key="3">
    <source>
        <dbReference type="ARBA" id="ARBA00022664"/>
    </source>
</evidence>
<evidence type="ECO:0000313" key="14">
    <source>
        <dbReference type="Proteomes" id="UP000568158"/>
    </source>
</evidence>
<dbReference type="SMART" id="SM00651">
    <property type="entry name" value="Sm"/>
    <property type="match status" value="1"/>
</dbReference>
<keyword evidence="4" id="KW-0747">Spliceosome</keyword>
<dbReference type="GO" id="GO:0003723">
    <property type="term" value="F:RNA binding"/>
    <property type="evidence" value="ECO:0007669"/>
    <property type="project" value="UniProtKB-KW"/>
</dbReference>
<dbReference type="InterPro" id="IPR010920">
    <property type="entry name" value="LSM_dom_sf"/>
</dbReference>
<evidence type="ECO:0000313" key="11">
    <source>
        <dbReference type="EMBL" id="KAF6005738.1"/>
    </source>
</evidence>
<dbReference type="Pfam" id="PF01423">
    <property type="entry name" value="LSM"/>
    <property type="match status" value="1"/>
</dbReference>
<evidence type="ECO:0000256" key="8">
    <source>
        <dbReference type="ARBA" id="ARBA00023274"/>
    </source>
</evidence>
<dbReference type="PANTHER" id="PTHR10553:SF5">
    <property type="entry name" value="U6 SNRNA-ASSOCIATED SM-LIKE PROTEIN LSM7"/>
    <property type="match status" value="1"/>
</dbReference>
<sequence length="135" mass="15327">MEGRRNNNDSGRSSYGRQQNNRNGGHKRHERFEGPKREAILKLQNYLNQEIIVNLSGGREVEGKLTGFDQLMNLVLEDTVEKLRDVNDRTKFTGSTRKLGKIIIRGPLLLAISPKDGFEMISNPFVSESSQEKVL</sequence>
<evidence type="ECO:0000256" key="7">
    <source>
        <dbReference type="ARBA" id="ARBA00023242"/>
    </source>
</evidence>
<name>A0A3F2Y6R9_DEKBR</name>
<keyword evidence="13" id="KW-1185">Reference proteome</keyword>
<dbReference type="OMA" id="PFVQQEE"/>
<dbReference type="GO" id="GO:0005688">
    <property type="term" value="C:U6 snRNP"/>
    <property type="evidence" value="ECO:0007669"/>
    <property type="project" value="TreeGrafter"/>
</dbReference>
<accession>A0A3F2Y6R9</accession>
<evidence type="ECO:0000256" key="2">
    <source>
        <dbReference type="ARBA" id="ARBA00006850"/>
    </source>
</evidence>
<protein>
    <submittedName>
        <fullName evidence="12">DEBR0S4_11672g1_1</fullName>
    </submittedName>
</protein>
<dbReference type="GO" id="GO:0071004">
    <property type="term" value="C:U2-type prespliceosome"/>
    <property type="evidence" value="ECO:0007669"/>
    <property type="project" value="TreeGrafter"/>
</dbReference>
<dbReference type="EMBL" id="CABFWN010000004">
    <property type="protein sequence ID" value="VUG19147.1"/>
    <property type="molecule type" value="Genomic_DNA"/>
</dbReference>
<dbReference type="GO" id="GO:1990726">
    <property type="term" value="C:Lsm1-7-Pat1 complex"/>
    <property type="evidence" value="ECO:0007669"/>
    <property type="project" value="TreeGrafter"/>
</dbReference>
<dbReference type="GO" id="GO:0071013">
    <property type="term" value="C:catalytic step 2 spliceosome"/>
    <property type="evidence" value="ECO:0007669"/>
    <property type="project" value="TreeGrafter"/>
</dbReference>
<keyword evidence="7" id="KW-0539">Nucleus</keyword>
<evidence type="ECO:0000313" key="12">
    <source>
        <dbReference type="EMBL" id="VUG19147.1"/>
    </source>
</evidence>
<evidence type="ECO:0000256" key="5">
    <source>
        <dbReference type="ARBA" id="ARBA00022884"/>
    </source>
</evidence>
<dbReference type="STRING" id="5007.A0A3F2Y6R9"/>
<organism evidence="12 13">
    <name type="scientific">Dekkera bruxellensis</name>
    <name type="common">Brettanomyces custersii</name>
    <dbReference type="NCBI Taxonomy" id="5007"/>
    <lineage>
        <taxon>Eukaryota</taxon>
        <taxon>Fungi</taxon>
        <taxon>Dikarya</taxon>
        <taxon>Ascomycota</taxon>
        <taxon>Saccharomycotina</taxon>
        <taxon>Pichiomycetes</taxon>
        <taxon>Pichiales</taxon>
        <taxon>Pichiaceae</taxon>
        <taxon>Brettanomyces</taxon>
    </lineage>
</organism>
<dbReference type="GO" id="GO:0097526">
    <property type="term" value="C:spliceosomal tri-snRNP complex"/>
    <property type="evidence" value="ECO:0007669"/>
    <property type="project" value="TreeGrafter"/>
</dbReference>
<dbReference type="GO" id="GO:0000398">
    <property type="term" value="P:mRNA splicing, via spliceosome"/>
    <property type="evidence" value="ECO:0007669"/>
    <property type="project" value="InterPro"/>
</dbReference>
<reference evidence="12 13" key="1">
    <citation type="submission" date="2019-07" db="EMBL/GenBank/DDBJ databases">
        <authorList>
            <person name="Friedrich A."/>
            <person name="Schacherer J."/>
        </authorList>
    </citation>
    <scope>NUCLEOTIDE SEQUENCE [LARGE SCALE GENOMIC DNA]</scope>
</reference>
<dbReference type="AlphaFoldDB" id="A0A3F2Y6R9"/>
<keyword evidence="3" id="KW-0507">mRNA processing</keyword>
<keyword evidence="5" id="KW-0694">RNA-binding</keyword>
<dbReference type="Proteomes" id="UP000478008">
    <property type="component" value="Unassembled WGS sequence"/>
</dbReference>
<comment type="similarity">
    <text evidence="2">Belongs to the snRNP Sm proteins family.</text>
</comment>
<gene>
    <name evidence="12" type="primary">LSM7</name>
    <name evidence="12" type="ORF">DEBR0S4_11672G</name>
    <name evidence="11" type="ORF">HII12_005312</name>
</gene>
<dbReference type="InterPro" id="IPR017132">
    <property type="entry name" value="Lsm7"/>
</dbReference>
<feature type="domain" description="Sm" evidence="10">
    <location>
        <begin position="38"/>
        <end position="118"/>
    </location>
</feature>
<dbReference type="GO" id="GO:0000956">
    <property type="term" value="P:nuclear-transcribed mRNA catabolic process"/>
    <property type="evidence" value="ECO:0007669"/>
    <property type="project" value="InterPro"/>
</dbReference>
<evidence type="ECO:0000256" key="9">
    <source>
        <dbReference type="SAM" id="MobiDB-lite"/>
    </source>
</evidence>
<dbReference type="CDD" id="cd01729">
    <property type="entry name" value="LSm7"/>
    <property type="match status" value="1"/>
</dbReference>
<dbReference type="PIRSF" id="PIRSF037188">
    <property type="entry name" value="U6_snRNA_Lsm7"/>
    <property type="match status" value="1"/>
</dbReference>
<keyword evidence="6" id="KW-0508">mRNA splicing</keyword>
<evidence type="ECO:0000259" key="10">
    <source>
        <dbReference type="PROSITE" id="PS52002"/>
    </source>
</evidence>
<dbReference type="Proteomes" id="UP000568158">
    <property type="component" value="Unassembled WGS sequence"/>
</dbReference>
<feature type="region of interest" description="Disordered" evidence="9">
    <location>
        <begin position="1"/>
        <end position="35"/>
    </location>
</feature>
<dbReference type="Gene3D" id="2.30.30.100">
    <property type="match status" value="1"/>
</dbReference>
<dbReference type="InterPro" id="IPR047575">
    <property type="entry name" value="Sm"/>
</dbReference>
<dbReference type="EMBL" id="JABCYN010000057">
    <property type="protein sequence ID" value="KAF6005738.1"/>
    <property type="molecule type" value="Genomic_DNA"/>
</dbReference>
<dbReference type="SUPFAM" id="SSF50182">
    <property type="entry name" value="Sm-like ribonucleoproteins"/>
    <property type="match status" value="1"/>
</dbReference>